<name>A0A6H2H6V3_9BURK</name>
<dbReference type="EMBL" id="CP051461">
    <property type="protein sequence ID" value="QJC55612.1"/>
    <property type="molecule type" value="Genomic_DNA"/>
</dbReference>
<evidence type="ECO:0000313" key="1">
    <source>
        <dbReference type="EMBL" id="QJC55612.1"/>
    </source>
</evidence>
<dbReference type="AlphaFoldDB" id="A0A6H2H6V3"/>
<dbReference type="PIRSF" id="PIRSF033328">
    <property type="entry name" value="Phest_Mll4975"/>
    <property type="match status" value="1"/>
</dbReference>
<organism evidence="1 2">
    <name type="scientific">Polaromonas vacuolata</name>
    <dbReference type="NCBI Taxonomy" id="37448"/>
    <lineage>
        <taxon>Bacteria</taxon>
        <taxon>Pseudomonadati</taxon>
        <taxon>Pseudomonadota</taxon>
        <taxon>Betaproteobacteria</taxon>
        <taxon>Burkholderiales</taxon>
        <taxon>Comamonadaceae</taxon>
        <taxon>Polaromonas</taxon>
    </lineage>
</organism>
<evidence type="ECO:0000313" key="2">
    <source>
        <dbReference type="Proteomes" id="UP000502041"/>
    </source>
</evidence>
<reference evidence="1 2" key="1">
    <citation type="submission" date="2020-04" db="EMBL/GenBank/DDBJ databases">
        <title>Complete genome of a Psychrophilic, Marine, Gas Vacuolate Bacterium Polaromonas vacuolata KCTC 22033T.</title>
        <authorList>
            <person name="Hwang K."/>
            <person name="Kim K.M."/>
        </authorList>
    </citation>
    <scope>NUCLEOTIDE SEQUENCE [LARGE SCALE GENOMIC DNA]</scope>
    <source>
        <strain evidence="1 2">KCTC 22033</strain>
    </source>
</reference>
<accession>A0A6H2H6V3</accession>
<protein>
    <recommendedName>
        <fullName evidence="3">Phosphonate metabolism protein</fullName>
    </recommendedName>
</protein>
<dbReference type="KEGG" id="pvac:HC248_00893"/>
<dbReference type="InterPro" id="IPR009389">
    <property type="entry name" value="DUF1045"/>
</dbReference>
<dbReference type="RefSeq" id="WP_168921451.1">
    <property type="nucleotide sequence ID" value="NZ_CP051461.1"/>
</dbReference>
<gene>
    <name evidence="1" type="ORF">HC248_00893</name>
</gene>
<proteinExistence type="predicted"/>
<evidence type="ECO:0008006" key="3">
    <source>
        <dbReference type="Google" id="ProtNLM"/>
    </source>
</evidence>
<keyword evidence="2" id="KW-1185">Reference proteome</keyword>
<dbReference type="Pfam" id="PF06299">
    <property type="entry name" value="DUF1045"/>
    <property type="match status" value="1"/>
</dbReference>
<dbReference type="Proteomes" id="UP000502041">
    <property type="component" value="Chromosome"/>
</dbReference>
<sequence length="230" mass="25520">MSARYAVYFSPASNSPWWNLGSRWLGRDESTGERLVQPLFTEDCPEDFQRITAEPRRYGFHATLKAPFRLAHGVDELVLLPRMQALAKTLKPLTLSPLGLASWDGFVALVPQLPTAELLALAASCVTELDDLRAPLTADELARRTPGLDARGLALLAQFGYPHVLERLRLHFTLTGRVAPQTRQWVESVLHPALEGLNRQSPLVLDRLCLFAEYQPGAAFLRIADVQVGA</sequence>